<reference evidence="1" key="1">
    <citation type="journal article" date="1998" name="Can. J. Bot.">
        <title>Cyanobacterial mutants impaired in bicarbonate uptake isolated with the aid of an inactivation library.</title>
        <authorList>
            <person name="Ronen-Tarazi M."/>
            <person name="Bonfil D.J."/>
            <person name="Schatz D."/>
            <person name="Kaplan A."/>
        </authorList>
    </citation>
    <scope>NUCLEOTIDE SEQUENCE</scope>
    <source>
        <strain evidence="1">PCC 7942</strain>
    </source>
</reference>
<sequence>MRGQNTDGIPRAIACFVAGTPHRQNISDRVAGVDGRQVGIGCELLGGCDQAGRVGFIRCIAHGNQHGGCNAQALFQYKAGGSGGCSTEKAPSNSSATQGLQIISRHQQGFIADVAIPCGWPIWLLASVAHLKKGDDRLVVQGEGVAIASLTFVVAIDQFLGGFPVVVPTAFALEAIDIRWSRAVPSIREMLDRVGQRPPIGTADIAHDAVNIKHRDRPRLCHSTALHPFLYGARSRGGLLSLTWTAALFLIG</sequence>
<organism evidence="1">
    <name type="scientific">Synechococcus elongatus (strain ATCC 33912 / PCC 7942 / FACHB-805)</name>
    <name type="common">Anacystis nidulans R2</name>
    <dbReference type="NCBI Taxonomy" id="1140"/>
    <lineage>
        <taxon>Bacteria</taxon>
        <taxon>Bacillati</taxon>
        <taxon>Cyanobacteriota</taxon>
        <taxon>Cyanophyceae</taxon>
        <taxon>Synechococcales</taxon>
        <taxon>Synechococcaceae</taxon>
        <taxon>Synechococcus</taxon>
    </lineage>
</organism>
<name>O05162_SYNE7</name>
<dbReference type="EMBL" id="U62737">
    <property type="protein sequence ID" value="AAB50400.1"/>
    <property type="molecule type" value="Genomic_DNA"/>
</dbReference>
<dbReference type="AlphaFoldDB" id="O05162"/>
<accession>O05162</accession>
<protein>
    <submittedName>
        <fullName evidence="1">Uncharacterized protein</fullName>
    </submittedName>
</protein>
<proteinExistence type="predicted"/>
<evidence type="ECO:0000313" key="1">
    <source>
        <dbReference type="EMBL" id="AAB50400.1"/>
    </source>
</evidence>